<sequence>MSIHATKELQAYWKENLFYIAVLLGIWFLVSYVCGILIVNQLDAYTIGGFPLGFWFANQGSLVTFVVLIWIYVWLMDRLDIKYGVQQD</sequence>
<evidence type="ECO:0000259" key="2">
    <source>
        <dbReference type="Pfam" id="PF13937"/>
    </source>
</evidence>
<keyword evidence="1" id="KW-0472">Membrane</keyword>
<comment type="caution">
    <text evidence="3">The sequence shown here is derived from an EMBL/GenBank/DDBJ whole genome shotgun (WGS) entry which is preliminary data.</text>
</comment>
<evidence type="ECO:0000313" key="4">
    <source>
        <dbReference type="Proteomes" id="UP000697998"/>
    </source>
</evidence>
<name>A0A935UF43_9PROT</name>
<dbReference type="NCBIfam" id="TIGR03647">
    <property type="entry name" value="Na_symport_sm"/>
    <property type="match status" value="1"/>
</dbReference>
<evidence type="ECO:0000256" key="1">
    <source>
        <dbReference type="SAM" id="Phobius"/>
    </source>
</evidence>
<gene>
    <name evidence="3" type="ORF">IPJ27_07430</name>
</gene>
<feature type="domain" description="Sodium symporter small subunit" evidence="2">
    <location>
        <begin position="10"/>
        <end position="86"/>
    </location>
</feature>
<protein>
    <submittedName>
        <fullName evidence="3">DUF4212 domain-containing protein</fullName>
    </submittedName>
</protein>
<feature type="transmembrane region" description="Helical" evidence="1">
    <location>
        <begin position="52"/>
        <end position="75"/>
    </location>
</feature>
<reference evidence="3 4" key="1">
    <citation type="submission" date="2020-10" db="EMBL/GenBank/DDBJ databases">
        <title>Connecting structure to function with the recovery of over 1000 high-quality activated sludge metagenome-assembled genomes encoding full-length rRNA genes using long-read sequencing.</title>
        <authorList>
            <person name="Singleton C.M."/>
            <person name="Petriglieri F."/>
            <person name="Kristensen J.M."/>
            <person name="Kirkegaard R.H."/>
            <person name="Michaelsen T.Y."/>
            <person name="Andersen M.H."/>
            <person name="Karst S.M."/>
            <person name="Dueholm M.S."/>
            <person name="Nielsen P.H."/>
            <person name="Albertsen M."/>
        </authorList>
    </citation>
    <scope>NUCLEOTIDE SEQUENCE [LARGE SCALE GENOMIC DNA]</scope>
    <source>
        <strain evidence="3">EsbW_18-Q3-R4-48_BATAC.285</strain>
    </source>
</reference>
<dbReference type="AlphaFoldDB" id="A0A935UF43"/>
<feature type="transmembrane region" description="Helical" evidence="1">
    <location>
        <begin position="17"/>
        <end position="40"/>
    </location>
</feature>
<dbReference type="EMBL" id="JADJMH010000005">
    <property type="protein sequence ID" value="MBK7674601.1"/>
    <property type="molecule type" value="Genomic_DNA"/>
</dbReference>
<evidence type="ECO:0000313" key="3">
    <source>
        <dbReference type="EMBL" id="MBK7674601.1"/>
    </source>
</evidence>
<keyword evidence="1" id="KW-0812">Transmembrane</keyword>
<dbReference type="Pfam" id="PF13937">
    <property type="entry name" value="DUF4212"/>
    <property type="match status" value="1"/>
</dbReference>
<accession>A0A935UF43</accession>
<keyword evidence="1" id="KW-1133">Transmembrane helix</keyword>
<proteinExistence type="predicted"/>
<dbReference type="Proteomes" id="UP000697998">
    <property type="component" value="Unassembled WGS sequence"/>
</dbReference>
<dbReference type="InterPro" id="IPR019886">
    <property type="entry name" value="Na_symporter_ssu"/>
</dbReference>
<organism evidence="3 4">
    <name type="scientific">Candidatus Accumulibacter proximus</name>
    <dbReference type="NCBI Taxonomy" id="2954385"/>
    <lineage>
        <taxon>Bacteria</taxon>
        <taxon>Pseudomonadati</taxon>
        <taxon>Pseudomonadota</taxon>
        <taxon>Betaproteobacteria</taxon>
        <taxon>Candidatus Accumulibacter</taxon>
    </lineage>
</organism>